<dbReference type="GO" id="GO:0005886">
    <property type="term" value="C:plasma membrane"/>
    <property type="evidence" value="ECO:0007669"/>
    <property type="project" value="UniProtKB-SubCell"/>
</dbReference>
<dbReference type="Gene3D" id="2.60.120.260">
    <property type="entry name" value="Galactose-binding domain-like"/>
    <property type="match status" value="2"/>
</dbReference>
<sequence>MTQSHRPAGRLALVLALATLPAAGAAAQSFLGNAPAQRFTLPGSPDAATPRGPDVDPVRRPDPVAAPAPDAPRPSRPAAAAAPPAAAPAPLPQRPLPADPEGLRLAGETASLDWPVYFSEAQVRERQRFRVAYLSAISVAPEASTLTAAVNDTQVGQTEIKAPGAVKVVEFDVPEGVLKPGWNAVRLSAVQRHRVDCSLRATYELWTQIDPSWTGFVAAAGGPGLVALRDLPALRPDATGAVPIRIVIAGKPSPAQIERQIRAAQALALAARIPQPVVEFGPALTGEAGVNLAVGAPEEVRALPGFAGSPLPFGGRVAVLPGTESRAVSVVATGASDAEFEQGMAEFAAARAGDLVGSRPGLDLLAREDGYRVTGSQSVRLDALGLSNREFNGRLFRTGFDLALPADFVPADYGKAILHLAGGYAPGLSAGAQVIVDLNGRNAASLTLPKAGGELFTDAQVPLPLSLWAPGRNRVEIAALVPSPRDATCDTLAAGDEPKRFLFLNSSRIDIPALARAVRIPDLAATASGAVAYARGEARPRLVVPGLDRDSMSAAATVAVRLALAAGRPLPFEVSGERSTSGGGASLVVAPVRSLDPSWLQAAGIDPDQIRRVWQSRAELPADAPRPGFDGATAMSLERLRNDVPASCSLPPTPGRTALLGGDGARAAGRNASQIQDLVSSWDEGVLRERASVFSGAGGMVNAVVASVRGTAASSWAWINDQVAPPPVAVSPRATLLVAQSAAADSLDSVVTLVTAPTAAILRASVSCLVDPGIWTRLDGRLATLDATNGMLATVAAEHPRLAETQPPSLANIRLVVAGWLSLNPFIYVGLSLAVALLLGVTTRRMVRGIGRRNDEYRGGTAQ</sequence>
<dbReference type="Pfam" id="PF03170">
    <property type="entry name" value="BcsB"/>
    <property type="match status" value="1"/>
</dbReference>
<keyword evidence="1" id="KW-1133">Transmembrane helix</keyword>
<comment type="subcellular location">
    <subcellularLocation>
        <location evidence="1">Cell inner membrane</location>
    </subcellularLocation>
</comment>
<dbReference type="AlphaFoldDB" id="A0A3S2XEG2"/>
<dbReference type="GO" id="GO:0030244">
    <property type="term" value="P:cellulose biosynthetic process"/>
    <property type="evidence" value="ECO:0007669"/>
    <property type="project" value="UniProtKB-KW"/>
</dbReference>
<comment type="subunit">
    <text evidence="1">Tightly associated with the cellulose synthase catalytic subunit.</text>
</comment>
<protein>
    <recommendedName>
        <fullName evidence="1">Cyclic di-GMP-binding protein</fullName>
    </recommendedName>
    <alternativeName>
        <fullName evidence="1">Cellulose synthase regulatory subunit</fullName>
    </alternativeName>
</protein>
<feature type="region of interest" description="Disordered" evidence="2">
    <location>
        <begin position="36"/>
        <end position="103"/>
    </location>
</feature>
<feature type="compositionally biased region" description="Basic and acidic residues" evidence="2">
    <location>
        <begin position="53"/>
        <end position="62"/>
    </location>
</feature>
<keyword evidence="1" id="KW-1003">Cell membrane</keyword>
<comment type="pathway">
    <text evidence="1">Glycan metabolism; bacterial cellulose biosynthesis.</text>
</comment>
<evidence type="ECO:0000256" key="2">
    <source>
        <dbReference type="SAM" id="MobiDB-lite"/>
    </source>
</evidence>
<keyword evidence="1" id="KW-0135">Cellulose biosynthesis</keyword>
<comment type="function">
    <text evidence="1">Binds the cellulose synthase activator, bis-(3'-5') cyclic diguanylic acid (c-di-GMP).</text>
</comment>
<organism evidence="3 4">
    <name type="scientific">Methylobacterium oryzihabitans</name>
    <dbReference type="NCBI Taxonomy" id="2499852"/>
    <lineage>
        <taxon>Bacteria</taxon>
        <taxon>Pseudomonadati</taxon>
        <taxon>Pseudomonadota</taxon>
        <taxon>Alphaproteobacteria</taxon>
        <taxon>Hyphomicrobiales</taxon>
        <taxon>Methylobacteriaceae</taxon>
        <taxon>Methylobacterium</taxon>
    </lineage>
</organism>
<gene>
    <name evidence="3" type="ORF">EOE48_27370</name>
</gene>
<evidence type="ECO:0000256" key="1">
    <source>
        <dbReference type="RuleBase" id="RU365021"/>
    </source>
</evidence>
<feature type="chain" id="PRO_5018381573" description="Cyclic di-GMP-binding protein" evidence="1">
    <location>
        <begin position="28"/>
        <end position="863"/>
    </location>
</feature>
<dbReference type="OrthoDB" id="7615145at2"/>
<reference evidence="3 4" key="1">
    <citation type="submission" date="2019-01" db="EMBL/GenBank/DDBJ databases">
        <authorList>
            <person name="Chen W.-M."/>
        </authorList>
    </citation>
    <scope>NUCLEOTIDE SEQUENCE [LARGE SCALE GENOMIC DNA]</scope>
    <source>
        <strain evidence="3 4">TER-1</strain>
    </source>
</reference>
<keyword evidence="1" id="KW-0812">Transmembrane</keyword>
<keyword evidence="1" id="KW-0973">c-di-GMP</keyword>
<keyword evidence="1" id="KW-0472">Membrane</keyword>
<comment type="similarity">
    <text evidence="1">Belongs to the AcsB/BcsB family.</text>
</comment>
<evidence type="ECO:0000313" key="4">
    <source>
        <dbReference type="Proteomes" id="UP000286997"/>
    </source>
</evidence>
<dbReference type="Proteomes" id="UP000286997">
    <property type="component" value="Unassembled WGS sequence"/>
</dbReference>
<keyword evidence="4" id="KW-1185">Reference proteome</keyword>
<accession>A0A3S2XEG2</accession>
<comment type="caution">
    <text evidence="3">The sequence shown here is derived from an EMBL/GenBank/DDBJ whole genome shotgun (WGS) entry which is preliminary data.</text>
</comment>
<feature type="transmembrane region" description="Helical" evidence="1">
    <location>
        <begin position="817"/>
        <end position="843"/>
    </location>
</feature>
<dbReference type="GO" id="GO:0006011">
    <property type="term" value="P:UDP-alpha-D-glucose metabolic process"/>
    <property type="evidence" value="ECO:0007669"/>
    <property type="project" value="InterPro"/>
</dbReference>
<dbReference type="UniPathway" id="UPA00694"/>
<proteinExistence type="inferred from homology"/>
<name>A0A3S2XEG2_9HYPH</name>
<keyword evidence="1" id="KW-0732">Signal</keyword>
<dbReference type="RefSeq" id="WP_127734047.1">
    <property type="nucleotide sequence ID" value="NZ_SACP01000050.1"/>
</dbReference>
<feature type="compositionally biased region" description="Pro residues" evidence="2">
    <location>
        <begin position="85"/>
        <end position="98"/>
    </location>
</feature>
<evidence type="ECO:0000313" key="3">
    <source>
        <dbReference type="EMBL" id="RVU12614.1"/>
    </source>
</evidence>
<feature type="signal peptide" evidence="1">
    <location>
        <begin position="1"/>
        <end position="27"/>
    </location>
</feature>
<dbReference type="InterPro" id="IPR018513">
    <property type="entry name" value="Cell_synthase_bac"/>
</dbReference>
<feature type="compositionally biased region" description="Pro residues" evidence="2">
    <location>
        <begin position="64"/>
        <end position="75"/>
    </location>
</feature>
<dbReference type="EMBL" id="SACP01000050">
    <property type="protein sequence ID" value="RVU12614.1"/>
    <property type="molecule type" value="Genomic_DNA"/>
</dbReference>
<keyword evidence="1" id="KW-0997">Cell inner membrane</keyword>